<keyword evidence="3" id="KW-1185">Reference proteome</keyword>
<reference evidence="3" key="1">
    <citation type="journal article" date="2019" name="Int. J. Syst. Evol. Microbiol.">
        <title>The Global Catalogue of Microorganisms (GCM) 10K type strain sequencing project: providing services to taxonomists for standard genome sequencing and annotation.</title>
        <authorList>
            <consortium name="The Broad Institute Genomics Platform"/>
            <consortium name="The Broad Institute Genome Sequencing Center for Infectious Disease"/>
            <person name="Wu L."/>
            <person name="Ma J."/>
        </authorList>
    </citation>
    <scope>NUCLEOTIDE SEQUENCE [LARGE SCALE GENOMIC DNA]</scope>
    <source>
        <strain evidence="3">CGMCC 4.7204</strain>
    </source>
</reference>
<feature type="transmembrane region" description="Helical" evidence="1">
    <location>
        <begin position="282"/>
        <end position="305"/>
    </location>
</feature>
<feature type="transmembrane region" description="Helical" evidence="1">
    <location>
        <begin position="168"/>
        <end position="190"/>
    </location>
</feature>
<organism evidence="2 3">
    <name type="scientific">Nocardia rhizosphaerae</name>
    <dbReference type="NCBI Taxonomy" id="1691571"/>
    <lineage>
        <taxon>Bacteria</taxon>
        <taxon>Bacillati</taxon>
        <taxon>Actinomycetota</taxon>
        <taxon>Actinomycetes</taxon>
        <taxon>Mycobacteriales</taxon>
        <taxon>Nocardiaceae</taxon>
        <taxon>Nocardia</taxon>
    </lineage>
</organism>
<evidence type="ECO:0000256" key="1">
    <source>
        <dbReference type="SAM" id="Phobius"/>
    </source>
</evidence>
<gene>
    <name evidence="2" type="ORF">ACFOW8_22055</name>
</gene>
<proteinExistence type="predicted"/>
<accession>A0ABV8L9S9</accession>
<evidence type="ECO:0000313" key="3">
    <source>
        <dbReference type="Proteomes" id="UP001595767"/>
    </source>
</evidence>
<dbReference type="Proteomes" id="UP001595767">
    <property type="component" value="Unassembled WGS sequence"/>
</dbReference>
<dbReference type="EMBL" id="JBHSBA010000014">
    <property type="protein sequence ID" value="MFC4127616.1"/>
    <property type="molecule type" value="Genomic_DNA"/>
</dbReference>
<keyword evidence="1" id="KW-0812">Transmembrane</keyword>
<comment type="caution">
    <text evidence="2">The sequence shown here is derived from an EMBL/GenBank/DDBJ whole genome shotgun (WGS) entry which is preliminary data.</text>
</comment>
<protein>
    <recommendedName>
        <fullName evidence="4">ABC transporter permease</fullName>
    </recommendedName>
</protein>
<dbReference type="RefSeq" id="WP_378553130.1">
    <property type="nucleotide sequence ID" value="NZ_JBHSBA010000014.1"/>
</dbReference>
<feature type="transmembrane region" description="Helical" evidence="1">
    <location>
        <begin position="139"/>
        <end position="161"/>
    </location>
</feature>
<evidence type="ECO:0000313" key="2">
    <source>
        <dbReference type="EMBL" id="MFC4127616.1"/>
    </source>
</evidence>
<feature type="transmembrane region" description="Helical" evidence="1">
    <location>
        <begin position="229"/>
        <end position="247"/>
    </location>
</feature>
<feature type="transmembrane region" description="Helical" evidence="1">
    <location>
        <begin position="196"/>
        <end position="222"/>
    </location>
</feature>
<name>A0ABV8L9S9_9NOCA</name>
<sequence length="326" mass="32438">MSITRRAVALGVAATLLQALLLIAFAWPAVNLAPRDLPIAVSGPQATQLTAQLQQRSQEAFEITTVADADAARAALADREIYGAIVTGDGAPRVLVASAASPAVAQQLTALAQQLGGTPATPVQDVIATDPDDPRGAGFGSMVLPLVMSGLAAGVLISLLIPAVGARLIGLCTFAVAGGLLSTLVFHTWLSIVPGSYLALSVIAGLSSFAVAVTVVGLAAVLGRPGIGIGAITMLLVGNPFSAATSAPELLPQPWGTLGQLLPPGAAASLLRSVAYFDRAGALTPLAVLLGWSAAGVILLGVGALRSRRQAGATTTTATAGVAVAA</sequence>
<evidence type="ECO:0008006" key="4">
    <source>
        <dbReference type="Google" id="ProtNLM"/>
    </source>
</evidence>
<keyword evidence="1" id="KW-1133">Transmembrane helix</keyword>
<keyword evidence="1" id="KW-0472">Membrane</keyword>